<dbReference type="FunFam" id="3.20.20.100:FF:000002">
    <property type="entry name" value="2,5-diketo-D-gluconic acid reductase A"/>
    <property type="match status" value="1"/>
</dbReference>
<evidence type="ECO:0000256" key="4">
    <source>
        <dbReference type="PIRSR" id="PIRSR000097-1"/>
    </source>
</evidence>
<comment type="similarity">
    <text evidence="1">Belongs to the aldo/keto reductase family.</text>
</comment>
<keyword evidence="9" id="KW-1185">Reference proteome</keyword>
<keyword evidence="2" id="KW-0521">NADP</keyword>
<gene>
    <name evidence="8" type="ORF">TRICI_004933</name>
</gene>
<dbReference type="PANTHER" id="PTHR43827">
    <property type="entry name" value="2,5-DIKETO-D-GLUCONIC ACID REDUCTASE"/>
    <property type="match status" value="1"/>
</dbReference>
<reference evidence="8" key="1">
    <citation type="journal article" date="2019" name="G3 (Bethesda)">
        <title>Genome Assemblies of Two Rare Opportunistic Yeast Pathogens: Diutina rugosa (syn. Candida rugosa) and Trichomonascus ciferrii (syn. Candida ciferrii).</title>
        <authorList>
            <person name="Mixao V."/>
            <person name="Saus E."/>
            <person name="Hansen A.P."/>
            <person name="Lass-Florl C."/>
            <person name="Gabaldon T."/>
        </authorList>
    </citation>
    <scope>NUCLEOTIDE SEQUENCE</scope>
    <source>
        <strain evidence="8">CBS 4856</strain>
    </source>
</reference>
<name>A0A642UY67_9ASCO</name>
<organism evidence="8 9">
    <name type="scientific">Trichomonascus ciferrii</name>
    <dbReference type="NCBI Taxonomy" id="44093"/>
    <lineage>
        <taxon>Eukaryota</taxon>
        <taxon>Fungi</taxon>
        <taxon>Dikarya</taxon>
        <taxon>Ascomycota</taxon>
        <taxon>Saccharomycotina</taxon>
        <taxon>Dipodascomycetes</taxon>
        <taxon>Dipodascales</taxon>
        <taxon>Trichomonascaceae</taxon>
        <taxon>Trichomonascus</taxon>
        <taxon>Trichomonascus ciferrii complex</taxon>
    </lineage>
</organism>
<accession>A0A642UY67</accession>
<dbReference type="OrthoDB" id="416253at2759"/>
<feature type="site" description="Lowers pKa of active site Tyr" evidence="6">
    <location>
        <position position="78"/>
    </location>
</feature>
<dbReference type="InterPro" id="IPR020471">
    <property type="entry name" value="AKR"/>
</dbReference>
<dbReference type="Gene3D" id="3.20.20.100">
    <property type="entry name" value="NADP-dependent oxidoreductase domain"/>
    <property type="match status" value="1"/>
</dbReference>
<protein>
    <recommendedName>
        <fullName evidence="7">NADP-dependent oxidoreductase domain-containing protein</fullName>
    </recommendedName>
</protein>
<evidence type="ECO:0000313" key="9">
    <source>
        <dbReference type="Proteomes" id="UP000761534"/>
    </source>
</evidence>
<feature type="binding site" evidence="5">
    <location>
        <position position="109"/>
    </location>
    <ligand>
        <name>substrate</name>
    </ligand>
</feature>
<evidence type="ECO:0000256" key="6">
    <source>
        <dbReference type="PIRSR" id="PIRSR000097-3"/>
    </source>
</evidence>
<evidence type="ECO:0000256" key="5">
    <source>
        <dbReference type="PIRSR" id="PIRSR000097-2"/>
    </source>
</evidence>
<evidence type="ECO:0000256" key="1">
    <source>
        <dbReference type="ARBA" id="ARBA00007905"/>
    </source>
</evidence>
<comment type="caution">
    <text evidence="8">The sequence shown here is derived from an EMBL/GenBank/DDBJ whole genome shotgun (WGS) entry which is preliminary data.</text>
</comment>
<evidence type="ECO:0000256" key="2">
    <source>
        <dbReference type="ARBA" id="ARBA00022857"/>
    </source>
</evidence>
<proteinExistence type="inferred from homology"/>
<dbReference type="SUPFAM" id="SSF51430">
    <property type="entry name" value="NAD(P)-linked oxidoreductase"/>
    <property type="match status" value="1"/>
</dbReference>
<dbReference type="AlphaFoldDB" id="A0A642UY67"/>
<dbReference type="InterPro" id="IPR023210">
    <property type="entry name" value="NADP_OxRdtase_dom"/>
</dbReference>
<dbReference type="VEuPathDB" id="FungiDB:TRICI_004933"/>
<dbReference type="InterPro" id="IPR036812">
    <property type="entry name" value="NAD(P)_OxRdtase_dom_sf"/>
</dbReference>
<feature type="active site" description="Proton donor" evidence="4">
    <location>
        <position position="53"/>
    </location>
</feature>
<feature type="domain" description="NADP-dependent oxidoreductase" evidence="7">
    <location>
        <begin position="21"/>
        <end position="278"/>
    </location>
</feature>
<dbReference type="InterPro" id="IPR018170">
    <property type="entry name" value="Aldo/ket_reductase_CS"/>
</dbReference>
<evidence type="ECO:0000259" key="7">
    <source>
        <dbReference type="Pfam" id="PF00248"/>
    </source>
</evidence>
<dbReference type="PANTHER" id="PTHR43827:SF3">
    <property type="entry name" value="NADP-DEPENDENT OXIDOREDUCTASE DOMAIN-CONTAINING PROTEIN"/>
    <property type="match status" value="1"/>
</dbReference>
<dbReference type="EMBL" id="SWFS01000376">
    <property type="protein sequence ID" value="KAA8907642.1"/>
    <property type="molecule type" value="Genomic_DNA"/>
</dbReference>
<evidence type="ECO:0000256" key="3">
    <source>
        <dbReference type="ARBA" id="ARBA00023002"/>
    </source>
</evidence>
<evidence type="ECO:0000313" key="8">
    <source>
        <dbReference type="EMBL" id="KAA8907642.1"/>
    </source>
</evidence>
<dbReference type="PIRSF" id="PIRSF000097">
    <property type="entry name" value="AKR"/>
    <property type="match status" value="1"/>
</dbReference>
<sequence length="300" mass="33890">MATKDTSVFQLNNGIEIPGVGLGTWQSKEQEVYDAVMTAIKAGYKHIDTAWIYGNEEVIGRAIKDSGVNRKDLFITTKLWGTYHRDPAKNLDESLKKLNLDYVDLYLMHWPTPFDPVAASPFPKDDKGIDHEWSFVKTWELMQQLPKDKVKSIGVSNFSIKQLEELLNAPTTKEVPAANQIEAHPYLPQNKLLEYCKSKNIVVEAYSPLGSTNSGILEDQIIKRLAQKYSVSGAQILISWAIWRETVVLPKSVTPSRVISNFETVELSDKDGEAINNISTRKRFVTPPWPDNNLFHDGDN</sequence>
<dbReference type="PRINTS" id="PR00069">
    <property type="entry name" value="ALDKETRDTASE"/>
</dbReference>
<dbReference type="GO" id="GO:0016616">
    <property type="term" value="F:oxidoreductase activity, acting on the CH-OH group of donors, NAD or NADP as acceptor"/>
    <property type="evidence" value="ECO:0007669"/>
    <property type="project" value="UniProtKB-ARBA"/>
</dbReference>
<dbReference type="Proteomes" id="UP000761534">
    <property type="component" value="Unassembled WGS sequence"/>
</dbReference>
<dbReference type="Pfam" id="PF00248">
    <property type="entry name" value="Aldo_ket_red"/>
    <property type="match status" value="1"/>
</dbReference>
<dbReference type="PROSITE" id="PS00062">
    <property type="entry name" value="ALDOKETO_REDUCTASE_2"/>
    <property type="match status" value="1"/>
</dbReference>
<keyword evidence="3" id="KW-0560">Oxidoreductase</keyword>